<dbReference type="WBParaSite" id="PEQ_0001393601-mRNA-1">
    <property type="protein sequence ID" value="PEQ_0001393601-mRNA-1"/>
    <property type="gene ID" value="PEQ_0001393601"/>
</dbReference>
<accession>A0A914SJ20</accession>
<dbReference type="Pfam" id="PF24937">
    <property type="entry name" value="DUF7754"/>
    <property type="match status" value="1"/>
</dbReference>
<dbReference type="InterPro" id="IPR056656">
    <property type="entry name" value="DUF7754"/>
</dbReference>
<evidence type="ECO:0000313" key="3">
    <source>
        <dbReference type="WBParaSite" id="PEQ_0001393601-mRNA-1"/>
    </source>
</evidence>
<keyword evidence="2" id="KW-1185">Reference proteome</keyword>
<dbReference type="AlphaFoldDB" id="A0A914SJ20"/>
<evidence type="ECO:0000313" key="2">
    <source>
        <dbReference type="Proteomes" id="UP000887564"/>
    </source>
</evidence>
<name>A0A914SJ20_PAREQ</name>
<sequence length="169" mass="19077">MEVFFSGNRKEAIRLVDKGFFQIGKWLPPITIRIIRLLLKKLALSCAKVISGIWTHLIEKGFEPKSLGLEIYHHIICPSVLKIFGQGKSQPYGTPLQPTWDNFNFNIPQRPFTVPLVVEETTLHINSGILAIHNTKGYSKGNNGMLKDLFNLYVKKSDRTNGSIDGRVS</sequence>
<organism evidence="2 3">
    <name type="scientific">Parascaris equorum</name>
    <name type="common">Equine roundworm</name>
    <dbReference type="NCBI Taxonomy" id="6256"/>
    <lineage>
        <taxon>Eukaryota</taxon>
        <taxon>Metazoa</taxon>
        <taxon>Ecdysozoa</taxon>
        <taxon>Nematoda</taxon>
        <taxon>Chromadorea</taxon>
        <taxon>Rhabditida</taxon>
        <taxon>Spirurina</taxon>
        <taxon>Ascaridomorpha</taxon>
        <taxon>Ascaridoidea</taxon>
        <taxon>Ascarididae</taxon>
        <taxon>Parascaris</taxon>
    </lineage>
</organism>
<protein>
    <recommendedName>
        <fullName evidence="1">DUF7754 domain-containing protein</fullName>
    </recommendedName>
</protein>
<evidence type="ECO:0000259" key="1">
    <source>
        <dbReference type="Pfam" id="PF24937"/>
    </source>
</evidence>
<reference evidence="3" key="1">
    <citation type="submission" date="2022-11" db="UniProtKB">
        <authorList>
            <consortium name="WormBaseParasite"/>
        </authorList>
    </citation>
    <scope>IDENTIFICATION</scope>
</reference>
<proteinExistence type="predicted"/>
<feature type="domain" description="DUF7754" evidence="1">
    <location>
        <begin position="42"/>
        <end position="82"/>
    </location>
</feature>
<dbReference type="Proteomes" id="UP000887564">
    <property type="component" value="Unplaced"/>
</dbReference>